<evidence type="ECO:0000313" key="4">
    <source>
        <dbReference type="Proteomes" id="UP000253845"/>
    </source>
</evidence>
<accession>A0A370C7G9</accession>
<keyword evidence="2" id="KW-1133">Transmembrane helix</keyword>
<dbReference type="VEuPathDB" id="FungiDB:M747DRAFT_21957"/>
<feature type="region of interest" description="Disordered" evidence="1">
    <location>
        <begin position="1"/>
        <end position="61"/>
    </location>
</feature>
<name>A0A370C7G9_ASPNG</name>
<feature type="compositionally biased region" description="Basic and acidic residues" evidence="1">
    <location>
        <begin position="43"/>
        <end position="61"/>
    </location>
</feature>
<organism evidence="3 4">
    <name type="scientific">Aspergillus niger ATCC 13496</name>
    <dbReference type="NCBI Taxonomy" id="1353008"/>
    <lineage>
        <taxon>Eukaryota</taxon>
        <taxon>Fungi</taxon>
        <taxon>Dikarya</taxon>
        <taxon>Ascomycota</taxon>
        <taxon>Pezizomycotina</taxon>
        <taxon>Eurotiomycetes</taxon>
        <taxon>Eurotiomycetidae</taxon>
        <taxon>Eurotiales</taxon>
        <taxon>Aspergillaceae</taxon>
        <taxon>Aspergillus</taxon>
        <taxon>Aspergillus subgen. Circumdati</taxon>
    </lineage>
</organism>
<protein>
    <submittedName>
        <fullName evidence="3">Uncharacterized protein</fullName>
    </submittedName>
</protein>
<keyword evidence="2" id="KW-0812">Transmembrane</keyword>
<gene>
    <name evidence="3" type="ORF">M747DRAFT_21957</name>
</gene>
<keyword evidence="2" id="KW-0472">Membrane</keyword>
<evidence type="ECO:0000313" key="3">
    <source>
        <dbReference type="EMBL" id="RDH21642.1"/>
    </source>
</evidence>
<proteinExistence type="predicted"/>
<sequence>MESIVQGDGVKSAIENECGSGDMEEEEDEGVKGKGETVTGKVCDARSNAREKRKERKRELEEDERVEWKIKIKREKEQRSLWKVWKTRKKRRDLDSFRSSFWLPFIFFLEFTVLVGLFPFFSSSPSRVPKYYSILLFFSTACFNQSQ</sequence>
<evidence type="ECO:0000256" key="2">
    <source>
        <dbReference type="SAM" id="Phobius"/>
    </source>
</evidence>
<evidence type="ECO:0000256" key="1">
    <source>
        <dbReference type="SAM" id="MobiDB-lite"/>
    </source>
</evidence>
<dbReference type="Proteomes" id="UP000253845">
    <property type="component" value="Unassembled WGS sequence"/>
</dbReference>
<feature type="transmembrane region" description="Helical" evidence="2">
    <location>
        <begin position="101"/>
        <end position="121"/>
    </location>
</feature>
<dbReference type="AlphaFoldDB" id="A0A370C7G9"/>
<dbReference type="EMBL" id="KZ851910">
    <property type="protein sequence ID" value="RDH21642.1"/>
    <property type="molecule type" value="Genomic_DNA"/>
</dbReference>
<reference evidence="3 4" key="1">
    <citation type="submission" date="2018-07" db="EMBL/GenBank/DDBJ databases">
        <title>Section-level genome sequencing of Aspergillus section Nigri to investigate inter- and intra-species variation.</title>
        <authorList>
            <consortium name="DOE Joint Genome Institute"/>
            <person name="Vesth T.C."/>
            <person name="Nybo J.L."/>
            <person name="Theobald S."/>
            <person name="Frisvad J.C."/>
            <person name="Larsen T.O."/>
            <person name="Nielsen K.F."/>
            <person name="Hoof J.B."/>
            <person name="Brandl J."/>
            <person name="Salamov A."/>
            <person name="Riley R."/>
            <person name="Gladden J.M."/>
            <person name="Phatale P."/>
            <person name="Nielsen M.T."/>
            <person name="Lyhne E.K."/>
            <person name="Kogle M.E."/>
            <person name="Strasser K."/>
            <person name="McDonnell E."/>
            <person name="Barry K."/>
            <person name="Clum A."/>
            <person name="Chen C."/>
            <person name="Nolan M."/>
            <person name="Sandor L."/>
            <person name="Kuo A."/>
            <person name="Lipzen A."/>
            <person name="Hainaut M."/>
            <person name="Drula E."/>
            <person name="Tsang A."/>
            <person name="Magnuson J.K."/>
            <person name="Henrissat B."/>
            <person name="Wiebenga A."/>
            <person name="Simmons B.A."/>
            <person name="Makela M.R."/>
            <person name="De vries R.P."/>
            <person name="Grigoriev I.V."/>
            <person name="Mortensen U.H."/>
            <person name="Baker S.E."/>
            <person name="Andersen M.R."/>
        </authorList>
    </citation>
    <scope>NUCLEOTIDE SEQUENCE [LARGE SCALE GENOMIC DNA]</scope>
    <source>
        <strain evidence="3 4">ATCC 13496</strain>
    </source>
</reference>